<dbReference type="eggNOG" id="ENOG502RMAX">
    <property type="taxonomic scope" value="Eukaryota"/>
</dbReference>
<reference evidence="3" key="5">
    <citation type="submission" date="2015-06" db="UniProtKB">
        <authorList>
            <consortium name="EnsemblFungi"/>
        </authorList>
    </citation>
    <scope>IDENTIFICATION</scope>
    <source>
        <strain evidence="3">ATCC 64411</strain>
    </source>
</reference>
<dbReference type="EMBL" id="GL876968">
    <property type="protein sequence ID" value="KLU85750.1"/>
    <property type="molecule type" value="Genomic_DNA"/>
</dbReference>
<keyword evidence="4" id="KW-1185">Reference proteome</keyword>
<evidence type="ECO:0000256" key="1">
    <source>
        <dbReference type="SAM" id="MobiDB-lite"/>
    </source>
</evidence>
<reference evidence="3" key="4">
    <citation type="journal article" date="2015" name="G3 (Bethesda)">
        <title>Genome sequences of three phytopathogenic species of the Magnaporthaceae family of fungi.</title>
        <authorList>
            <person name="Okagaki L.H."/>
            <person name="Nunes C.C."/>
            <person name="Sailsbery J."/>
            <person name="Clay B."/>
            <person name="Brown D."/>
            <person name="John T."/>
            <person name="Oh Y."/>
            <person name="Young N."/>
            <person name="Fitzgerald M."/>
            <person name="Haas B.J."/>
            <person name="Zeng Q."/>
            <person name="Young S."/>
            <person name="Adiconis X."/>
            <person name="Fan L."/>
            <person name="Levin J.Z."/>
            <person name="Mitchell T.K."/>
            <person name="Okubara P.A."/>
            <person name="Farman M.L."/>
            <person name="Kohn L.M."/>
            <person name="Birren B."/>
            <person name="Ma L.-J."/>
            <person name="Dean R.A."/>
        </authorList>
    </citation>
    <scope>NUCLEOTIDE SEQUENCE</scope>
    <source>
        <strain evidence="3">ATCC 64411 / 73-15</strain>
    </source>
</reference>
<dbReference type="AlphaFoldDB" id="A0A0C4DXL6"/>
<protein>
    <recommendedName>
        <fullName evidence="5">Myb-like domain-containing protein</fullName>
    </recommendedName>
</protein>
<organism evidence="3 4">
    <name type="scientific">Magnaporthiopsis poae (strain ATCC 64411 / 73-15)</name>
    <name type="common">Kentucky bluegrass fungus</name>
    <name type="synonym">Magnaporthe poae</name>
    <dbReference type="NCBI Taxonomy" id="644358"/>
    <lineage>
        <taxon>Eukaryota</taxon>
        <taxon>Fungi</taxon>
        <taxon>Dikarya</taxon>
        <taxon>Ascomycota</taxon>
        <taxon>Pezizomycotina</taxon>
        <taxon>Sordariomycetes</taxon>
        <taxon>Sordariomycetidae</taxon>
        <taxon>Magnaporthales</taxon>
        <taxon>Magnaporthaceae</taxon>
        <taxon>Magnaporthiopsis</taxon>
    </lineage>
</organism>
<evidence type="ECO:0000313" key="2">
    <source>
        <dbReference type="EMBL" id="KLU85750.1"/>
    </source>
</evidence>
<reference evidence="2" key="2">
    <citation type="submission" date="2010-05" db="EMBL/GenBank/DDBJ databases">
        <title>The Genome Sequence of Magnaporthe poae strain ATCC 64411.</title>
        <authorList>
            <consortium name="The Broad Institute Genome Sequencing Platform"/>
            <consortium name="Broad Institute Genome Sequencing Center for Infectious Disease"/>
            <person name="Ma L.-J."/>
            <person name="Dead R."/>
            <person name="Young S."/>
            <person name="Zeng Q."/>
            <person name="Koehrsen M."/>
            <person name="Alvarado L."/>
            <person name="Berlin A."/>
            <person name="Chapman S.B."/>
            <person name="Chen Z."/>
            <person name="Freedman E."/>
            <person name="Gellesch M."/>
            <person name="Goldberg J."/>
            <person name="Griggs A."/>
            <person name="Gujja S."/>
            <person name="Heilman E.R."/>
            <person name="Heiman D."/>
            <person name="Hepburn T."/>
            <person name="Howarth C."/>
            <person name="Jen D."/>
            <person name="Larson L."/>
            <person name="Mehta T."/>
            <person name="Neiman D."/>
            <person name="Pearson M."/>
            <person name="Roberts A."/>
            <person name="Saif S."/>
            <person name="Shea T."/>
            <person name="Shenoy N."/>
            <person name="Sisk P."/>
            <person name="Stolte C."/>
            <person name="Sykes S."/>
            <person name="Walk T."/>
            <person name="White J."/>
            <person name="Yandava C."/>
            <person name="Haas B."/>
            <person name="Nusbaum C."/>
            <person name="Birren B."/>
        </authorList>
    </citation>
    <scope>NUCLEOTIDE SEQUENCE</scope>
    <source>
        <strain evidence="2">ATCC 64411</strain>
    </source>
</reference>
<dbReference type="VEuPathDB" id="FungiDB:MAPG_04770"/>
<name>A0A0C4DXL6_MAGP6</name>
<dbReference type="OrthoDB" id="5403747at2759"/>
<evidence type="ECO:0008006" key="5">
    <source>
        <dbReference type="Google" id="ProtNLM"/>
    </source>
</evidence>
<sequence length="184" mass="20159">MGPAAARKPGLDLTNRECELVAAAWLSTQNPHIDWDKFATIAGFKNAHSARTCFGPLKKKLQEKYGNGKPANRVVKSYEWTPRQRKRKAVPDIDTAEEPSNPGENLPASAVSAITSTTKNSTDDVKDPLKGTRDFIDLDATEDEEEDDDPAMAAAVRDPKRQKMLLVPDVLHVGQGAYDMEGVV</sequence>
<proteinExistence type="predicted"/>
<dbReference type="EMBL" id="ADBL01001116">
    <property type="status" value="NOT_ANNOTATED_CDS"/>
    <property type="molecule type" value="Genomic_DNA"/>
</dbReference>
<reference evidence="2" key="3">
    <citation type="submission" date="2011-03" db="EMBL/GenBank/DDBJ databases">
        <title>Annotation of Magnaporthe poae ATCC 64411.</title>
        <authorList>
            <person name="Ma L.-J."/>
            <person name="Dead R."/>
            <person name="Young S.K."/>
            <person name="Zeng Q."/>
            <person name="Gargeya S."/>
            <person name="Fitzgerald M."/>
            <person name="Haas B."/>
            <person name="Abouelleil A."/>
            <person name="Alvarado L."/>
            <person name="Arachchi H.M."/>
            <person name="Berlin A."/>
            <person name="Brown A."/>
            <person name="Chapman S.B."/>
            <person name="Chen Z."/>
            <person name="Dunbar C."/>
            <person name="Freedman E."/>
            <person name="Gearin G."/>
            <person name="Gellesch M."/>
            <person name="Goldberg J."/>
            <person name="Griggs A."/>
            <person name="Gujja S."/>
            <person name="Heiman D."/>
            <person name="Howarth C."/>
            <person name="Larson L."/>
            <person name="Lui A."/>
            <person name="MacDonald P.J.P."/>
            <person name="Mehta T."/>
            <person name="Montmayeur A."/>
            <person name="Murphy C."/>
            <person name="Neiman D."/>
            <person name="Pearson M."/>
            <person name="Priest M."/>
            <person name="Roberts A."/>
            <person name="Saif S."/>
            <person name="Shea T."/>
            <person name="Shenoy N."/>
            <person name="Sisk P."/>
            <person name="Stolte C."/>
            <person name="Sykes S."/>
            <person name="Yandava C."/>
            <person name="Wortman J."/>
            <person name="Nusbaum C."/>
            <person name="Birren B."/>
        </authorList>
    </citation>
    <scope>NUCLEOTIDE SEQUENCE</scope>
    <source>
        <strain evidence="2">ATCC 64411</strain>
    </source>
</reference>
<dbReference type="EnsemblFungi" id="MAPG_04770T0">
    <property type="protein sequence ID" value="MAPG_04770T0"/>
    <property type="gene ID" value="MAPG_04770"/>
</dbReference>
<dbReference type="Proteomes" id="UP000011715">
    <property type="component" value="Unassembled WGS sequence"/>
</dbReference>
<accession>A0A0C4DXL6</accession>
<reference evidence="4" key="1">
    <citation type="submission" date="2010-05" db="EMBL/GenBank/DDBJ databases">
        <title>The genome sequence of Magnaporthe poae strain ATCC 64411.</title>
        <authorList>
            <person name="Ma L.-J."/>
            <person name="Dead R."/>
            <person name="Young S."/>
            <person name="Zeng Q."/>
            <person name="Koehrsen M."/>
            <person name="Alvarado L."/>
            <person name="Berlin A."/>
            <person name="Chapman S.B."/>
            <person name="Chen Z."/>
            <person name="Freedman E."/>
            <person name="Gellesch M."/>
            <person name="Goldberg J."/>
            <person name="Griggs A."/>
            <person name="Gujja S."/>
            <person name="Heilman E.R."/>
            <person name="Heiman D."/>
            <person name="Hepburn T."/>
            <person name="Howarth C."/>
            <person name="Jen D."/>
            <person name="Larson L."/>
            <person name="Mehta T."/>
            <person name="Neiman D."/>
            <person name="Pearson M."/>
            <person name="Roberts A."/>
            <person name="Saif S."/>
            <person name="Shea T."/>
            <person name="Shenoy N."/>
            <person name="Sisk P."/>
            <person name="Stolte C."/>
            <person name="Sykes S."/>
            <person name="Walk T."/>
            <person name="White J."/>
            <person name="Yandava C."/>
            <person name="Haas B."/>
            <person name="Nusbaum C."/>
            <person name="Birren B."/>
        </authorList>
    </citation>
    <scope>NUCLEOTIDE SEQUENCE [LARGE SCALE GENOMIC DNA]</scope>
    <source>
        <strain evidence="4">ATCC 64411 / 73-15</strain>
    </source>
</reference>
<evidence type="ECO:0000313" key="4">
    <source>
        <dbReference type="Proteomes" id="UP000011715"/>
    </source>
</evidence>
<feature type="region of interest" description="Disordered" evidence="1">
    <location>
        <begin position="83"/>
        <end position="108"/>
    </location>
</feature>
<evidence type="ECO:0000313" key="3">
    <source>
        <dbReference type="EnsemblFungi" id="MAPG_04770T0"/>
    </source>
</evidence>
<gene>
    <name evidence="2" type="ORF">MAPG_04770</name>
</gene>
<dbReference type="STRING" id="644358.A0A0C4DXL6"/>